<accession>A0A3G9J3F6</accession>
<sequence>MRATEVRETPLDATQIKAVESLKSGDGLALLGLVVGQLASVESETLYKLLDVKPAHLERLVHGRTSIPKTVAAKWKPLADVLAQVRLVLEDEYLETWLRTPTPDLQGNTPLKCLTGNSRDRAKVAALAEHFSQTSFS</sequence>
<dbReference type="KEGG" id="nbe:Back2_18260"/>
<evidence type="ECO:0008006" key="3">
    <source>
        <dbReference type="Google" id="ProtNLM"/>
    </source>
</evidence>
<proteinExistence type="predicted"/>
<dbReference type="Proteomes" id="UP000271573">
    <property type="component" value="Chromosome"/>
</dbReference>
<evidence type="ECO:0000313" key="1">
    <source>
        <dbReference type="EMBL" id="BBH17539.1"/>
    </source>
</evidence>
<gene>
    <name evidence="1" type="ORF">Back2_18260</name>
</gene>
<protein>
    <recommendedName>
        <fullName evidence="3">Antitoxin Xre/MbcA/ParS-like toxin-binding domain-containing protein</fullName>
    </recommendedName>
</protein>
<name>A0A3G9J3F6_9ACTN</name>
<evidence type="ECO:0000313" key="2">
    <source>
        <dbReference type="Proteomes" id="UP000271573"/>
    </source>
</evidence>
<dbReference type="AlphaFoldDB" id="A0A3G9J3F6"/>
<reference evidence="1 2" key="1">
    <citation type="submission" date="2018-11" db="EMBL/GenBank/DDBJ databases">
        <title>Complete genome sequence of Nocardioides baekrokdamisoli strain KCTC 39748.</title>
        <authorList>
            <person name="Kang S.W."/>
            <person name="Lee K.C."/>
            <person name="Kim K.K."/>
            <person name="Kim J.S."/>
            <person name="Kim D.S."/>
            <person name="Ko S.H."/>
            <person name="Yang S.H."/>
            <person name="Shin Y.K."/>
            <person name="Lee J.S."/>
        </authorList>
    </citation>
    <scope>NUCLEOTIDE SEQUENCE [LARGE SCALE GENOMIC DNA]</scope>
    <source>
        <strain evidence="1 2">KCTC 39748</strain>
    </source>
</reference>
<keyword evidence="2" id="KW-1185">Reference proteome</keyword>
<organism evidence="1 2">
    <name type="scientific">Nocardioides baekrokdamisoli</name>
    <dbReference type="NCBI Taxonomy" id="1804624"/>
    <lineage>
        <taxon>Bacteria</taxon>
        <taxon>Bacillati</taxon>
        <taxon>Actinomycetota</taxon>
        <taxon>Actinomycetes</taxon>
        <taxon>Propionibacteriales</taxon>
        <taxon>Nocardioidaceae</taxon>
        <taxon>Nocardioides</taxon>
    </lineage>
</organism>
<dbReference type="EMBL" id="AP019307">
    <property type="protein sequence ID" value="BBH17539.1"/>
    <property type="molecule type" value="Genomic_DNA"/>
</dbReference>